<feature type="compositionally biased region" description="Basic and acidic residues" evidence="1">
    <location>
        <begin position="68"/>
        <end position="79"/>
    </location>
</feature>
<organism evidence="2 3">
    <name type="scientific">Macrostomum lignano</name>
    <dbReference type="NCBI Taxonomy" id="282301"/>
    <lineage>
        <taxon>Eukaryota</taxon>
        <taxon>Metazoa</taxon>
        <taxon>Spiralia</taxon>
        <taxon>Lophotrochozoa</taxon>
        <taxon>Platyhelminthes</taxon>
        <taxon>Rhabditophora</taxon>
        <taxon>Macrostomorpha</taxon>
        <taxon>Macrostomida</taxon>
        <taxon>Macrostomidae</taxon>
        <taxon>Macrostomum</taxon>
    </lineage>
</organism>
<dbReference type="Proteomes" id="UP000095280">
    <property type="component" value="Unplaced"/>
</dbReference>
<feature type="compositionally biased region" description="Basic residues" evidence="1">
    <location>
        <begin position="43"/>
        <end position="59"/>
    </location>
</feature>
<evidence type="ECO:0000256" key="1">
    <source>
        <dbReference type="SAM" id="MobiDB-lite"/>
    </source>
</evidence>
<evidence type="ECO:0000313" key="2">
    <source>
        <dbReference type="Proteomes" id="UP000095280"/>
    </source>
</evidence>
<accession>A0A1I8F7Q3</accession>
<evidence type="ECO:0000313" key="3">
    <source>
        <dbReference type="WBParaSite" id="maker-unitig_22420-snap-gene-0.1-mRNA-1"/>
    </source>
</evidence>
<protein>
    <submittedName>
        <fullName evidence="3">Integron gene cassette protein</fullName>
    </submittedName>
</protein>
<sequence length="145" mass="16420">VSRHHSDPKPVAGAVRSYRHCGRLLDAAEAFQTSSPLHQPHPNQRRQHTRIALRTRSPRRSCAASWERGPKTASKESQIHSELQQFGRQLPETAGRAQATPESIFRVQQNRRPPRQMPGDARPPWPKMKALVNQRSGQRARPACC</sequence>
<reference evidence="3" key="1">
    <citation type="submission" date="2016-11" db="UniProtKB">
        <authorList>
            <consortium name="WormBaseParasite"/>
        </authorList>
    </citation>
    <scope>IDENTIFICATION</scope>
</reference>
<keyword evidence="2" id="KW-1185">Reference proteome</keyword>
<feature type="region of interest" description="Disordered" evidence="1">
    <location>
        <begin position="30"/>
        <end position="145"/>
    </location>
</feature>
<dbReference type="AlphaFoldDB" id="A0A1I8F7Q3"/>
<proteinExistence type="predicted"/>
<name>A0A1I8F7Q3_9PLAT</name>
<dbReference type="WBParaSite" id="maker-unitig_22420-snap-gene-0.1-mRNA-1">
    <property type="protein sequence ID" value="maker-unitig_22420-snap-gene-0.1-mRNA-1"/>
    <property type="gene ID" value="maker-unitig_22420-snap-gene-0.1"/>
</dbReference>